<dbReference type="InterPro" id="IPR036388">
    <property type="entry name" value="WH-like_DNA-bd_sf"/>
</dbReference>
<protein>
    <recommendedName>
        <fullName evidence="1">Stage 0 sporulation protein A homolog</fullName>
    </recommendedName>
</protein>
<dbReference type="AlphaFoldDB" id="G8LSD2"/>
<dbReference type="KEGG" id="ccl:Clocl_0469"/>
<dbReference type="FunFam" id="3.40.50.2300:FF:000001">
    <property type="entry name" value="DNA-binding response regulator PhoB"/>
    <property type="match status" value="1"/>
</dbReference>
<dbReference type="GO" id="GO:0000976">
    <property type="term" value="F:transcription cis-regulatory region binding"/>
    <property type="evidence" value="ECO:0007669"/>
    <property type="project" value="TreeGrafter"/>
</dbReference>
<dbReference type="GO" id="GO:0000156">
    <property type="term" value="F:phosphorelay response regulator activity"/>
    <property type="evidence" value="ECO:0007669"/>
    <property type="project" value="TreeGrafter"/>
</dbReference>
<evidence type="ECO:0000313" key="12">
    <source>
        <dbReference type="EMBL" id="AEV67193.1"/>
    </source>
</evidence>
<reference evidence="13" key="1">
    <citation type="submission" date="2011-12" db="EMBL/GenBank/DDBJ databases">
        <title>Complete sequence of Clostridium clariflavum DSM 19732.</title>
        <authorList>
            <consortium name="US DOE Joint Genome Institute"/>
            <person name="Lucas S."/>
            <person name="Han J."/>
            <person name="Lapidus A."/>
            <person name="Cheng J.-F."/>
            <person name="Goodwin L."/>
            <person name="Pitluck S."/>
            <person name="Peters L."/>
            <person name="Teshima H."/>
            <person name="Detter J.C."/>
            <person name="Han C."/>
            <person name="Tapia R."/>
            <person name="Land M."/>
            <person name="Hauser L."/>
            <person name="Kyrpides N."/>
            <person name="Ivanova N."/>
            <person name="Pagani I."/>
            <person name="Kitzmiller T."/>
            <person name="Lynd L."/>
            <person name="Izquierdo J."/>
            <person name="Woyke T."/>
        </authorList>
    </citation>
    <scope>NUCLEOTIDE SEQUENCE [LARGE SCALE GENOMIC DNA]</scope>
    <source>
        <strain evidence="13">DSM 19732 / NBRC 101661 / EBR45</strain>
    </source>
</reference>
<evidence type="ECO:0000256" key="1">
    <source>
        <dbReference type="ARBA" id="ARBA00018672"/>
    </source>
</evidence>
<keyword evidence="6" id="KW-0804">Transcription</keyword>
<evidence type="ECO:0000259" key="11">
    <source>
        <dbReference type="PROSITE" id="PS51755"/>
    </source>
</evidence>
<name>G8LSD2_ACECE</name>
<dbReference type="SUPFAM" id="SSF52172">
    <property type="entry name" value="CheY-like"/>
    <property type="match status" value="1"/>
</dbReference>
<dbReference type="InterPro" id="IPR011006">
    <property type="entry name" value="CheY-like_superfamily"/>
</dbReference>
<evidence type="ECO:0000256" key="9">
    <source>
        <dbReference type="PROSITE-ProRule" id="PRU01091"/>
    </source>
</evidence>
<dbReference type="GO" id="GO:0032993">
    <property type="term" value="C:protein-DNA complex"/>
    <property type="evidence" value="ECO:0007669"/>
    <property type="project" value="TreeGrafter"/>
</dbReference>
<dbReference type="eggNOG" id="COG0745">
    <property type="taxonomic scope" value="Bacteria"/>
</dbReference>
<keyword evidence="4" id="KW-0805">Transcription regulation</keyword>
<dbReference type="PROSITE" id="PS50110">
    <property type="entry name" value="RESPONSE_REGULATORY"/>
    <property type="match status" value="1"/>
</dbReference>
<dbReference type="Pfam" id="PF00072">
    <property type="entry name" value="Response_reg"/>
    <property type="match status" value="1"/>
</dbReference>
<accession>G8LSD2</accession>
<evidence type="ECO:0000256" key="7">
    <source>
        <dbReference type="ARBA" id="ARBA00024867"/>
    </source>
</evidence>
<dbReference type="GO" id="GO:0005829">
    <property type="term" value="C:cytosol"/>
    <property type="evidence" value="ECO:0007669"/>
    <property type="project" value="TreeGrafter"/>
</dbReference>
<dbReference type="EMBL" id="CP003065">
    <property type="protein sequence ID" value="AEV67193.1"/>
    <property type="molecule type" value="Genomic_DNA"/>
</dbReference>
<comment type="function">
    <text evidence="7">May play the central regulatory role in sporulation. It may be an element of the effector pathway responsible for the activation of sporulation genes in response to nutritional stress. Spo0A may act in concert with spo0H (a sigma factor) to control the expression of some genes that are critical to the sporulation process.</text>
</comment>
<evidence type="ECO:0000256" key="5">
    <source>
        <dbReference type="ARBA" id="ARBA00023125"/>
    </source>
</evidence>
<dbReference type="Gene3D" id="6.10.250.690">
    <property type="match status" value="1"/>
</dbReference>
<evidence type="ECO:0000313" key="13">
    <source>
        <dbReference type="Proteomes" id="UP000005435"/>
    </source>
</evidence>
<evidence type="ECO:0000256" key="8">
    <source>
        <dbReference type="PROSITE-ProRule" id="PRU00169"/>
    </source>
</evidence>
<dbReference type="OrthoDB" id="9790442at2"/>
<dbReference type="Pfam" id="PF00486">
    <property type="entry name" value="Trans_reg_C"/>
    <property type="match status" value="1"/>
</dbReference>
<dbReference type="InterPro" id="IPR001867">
    <property type="entry name" value="OmpR/PhoB-type_DNA-bd"/>
</dbReference>
<dbReference type="GO" id="GO:0006355">
    <property type="term" value="P:regulation of DNA-templated transcription"/>
    <property type="evidence" value="ECO:0007669"/>
    <property type="project" value="InterPro"/>
</dbReference>
<sequence>MGARILVVEDERPIRSFIITNLKRNDFEVLEAERGYEALRLVKLEKPDLVLLDVRLPDIDGFQVCKEISSSCPEVSIIMLTALGQDLDKVRGLELGADDYIIKPFNPMELIARIKAILRRVNRKSQESEICIGPFRIDLQAQSIYKNDVLLELTPREFCLMKVFINNINKALSRDEILNLVWGEDFVGDPKTVDVHIRRLREKIEDNPSKPKYIETLWGRGYLWRKGD</sequence>
<proteinExistence type="predicted"/>
<dbReference type="Gene3D" id="1.10.10.10">
    <property type="entry name" value="Winged helix-like DNA-binding domain superfamily/Winged helix DNA-binding domain"/>
    <property type="match status" value="1"/>
</dbReference>
<keyword evidence="3" id="KW-0902">Two-component regulatory system</keyword>
<keyword evidence="13" id="KW-1185">Reference proteome</keyword>
<keyword evidence="5 9" id="KW-0238">DNA-binding</keyword>
<dbReference type="InterPro" id="IPR001789">
    <property type="entry name" value="Sig_transdc_resp-reg_receiver"/>
</dbReference>
<dbReference type="Proteomes" id="UP000005435">
    <property type="component" value="Chromosome"/>
</dbReference>
<dbReference type="CDD" id="cd00383">
    <property type="entry name" value="trans_reg_C"/>
    <property type="match status" value="1"/>
</dbReference>
<dbReference type="HOGENOM" id="CLU_000445_30_4_9"/>
<dbReference type="InterPro" id="IPR039420">
    <property type="entry name" value="WalR-like"/>
</dbReference>
<dbReference type="PROSITE" id="PS51755">
    <property type="entry name" value="OMPR_PHOB"/>
    <property type="match status" value="1"/>
</dbReference>
<dbReference type="PANTHER" id="PTHR48111">
    <property type="entry name" value="REGULATOR OF RPOS"/>
    <property type="match status" value="1"/>
</dbReference>
<dbReference type="Gene3D" id="3.40.50.2300">
    <property type="match status" value="1"/>
</dbReference>
<evidence type="ECO:0000256" key="6">
    <source>
        <dbReference type="ARBA" id="ARBA00023163"/>
    </source>
</evidence>
<dbReference type="STRING" id="720554.Clocl_0469"/>
<evidence type="ECO:0000259" key="10">
    <source>
        <dbReference type="PROSITE" id="PS50110"/>
    </source>
</evidence>
<reference evidence="12 13" key="2">
    <citation type="journal article" date="2012" name="Stand. Genomic Sci.">
        <title>Complete Genome Sequence of Clostridium clariflavum DSM 19732.</title>
        <authorList>
            <person name="Izquierdo J.A."/>
            <person name="Goodwin L."/>
            <person name="Davenport K.W."/>
            <person name="Teshima H."/>
            <person name="Bruce D."/>
            <person name="Detter C."/>
            <person name="Tapia R."/>
            <person name="Han S."/>
            <person name="Land M."/>
            <person name="Hauser L."/>
            <person name="Jeffries C.D."/>
            <person name="Han J."/>
            <person name="Pitluck S."/>
            <person name="Nolan M."/>
            <person name="Chen A."/>
            <person name="Huntemann M."/>
            <person name="Mavromatis K."/>
            <person name="Mikhailova N."/>
            <person name="Liolios K."/>
            <person name="Woyke T."/>
            <person name="Lynd L.R."/>
        </authorList>
    </citation>
    <scope>NUCLEOTIDE SEQUENCE [LARGE SCALE GENOMIC DNA]</scope>
    <source>
        <strain evidence="13">DSM 19732 / NBRC 101661 / EBR45</strain>
    </source>
</reference>
<feature type="domain" description="Response regulatory" evidence="10">
    <location>
        <begin position="4"/>
        <end position="118"/>
    </location>
</feature>
<evidence type="ECO:0000256" key="2">
    <source>
        <dbReference type="ARBA" id="ARBA00022553"/>
    </source>
</evidence>
<feature type="modified residue" description="4-aspartylphosphate" evidence="8">
    <location>
        <position position="53"/>
    </location>
</feature>
<keyword evidence="2 8" id="KW-0597">Phosphoprotein</keyword>
<evidence type="ECO:0000256" key="4">
    <source>
        <dbReference type="ARBA" id="ARBA00023015"/>
    </source>
</evidence>
<dbReference type="PANTHER" id="PTHR48111:SF54">
    <property type="entry name" value="STAGE 0 SPORULATION PROTEIN A HOMOLOG"/>
    <property type="match status" value="1"/>
</dbReference>
<feature type="DNA-binding region" description="OmpR/PhoB-type" evidence="9">
    <location>
        <begin position="127"/>
        <end position="226"/>
    </location>
</feature>
<evidence type="ECO:0000256" key="3">
    <source>
        <dbReference type="ARBA" id="ARBA00023012"/>
    </source>
</evidence>
<dbReference type="FunFam" id="1.10.10.10:FF:000018">
    <property type="entry name" value="DNA-binding response regulator ResD"/>
    <property type="match status" value="1"/>
</dbReference>
<gene>
    <name evidence="12" type="ordered locus">Clocl_0469</name>
</gene>
<organism evidence="12 13">
    <name type="scientific">Acetivibrio clariflavus (strain DSM 19732 / NBRC 101661 / EBR45)</name>
    <name type="common">Clostridium clariflavum</name>
    <dbReference type="NCBI Taxonomy" id="720554"/>
    <lineage>
        <taxon>Bacteria</taxon>
        <taxon>Bacillati</taxon>
        <taxon>Bacillota</taxon>
        <taxon>Clostridia</taxon>
        <taxon>Eubacteriales</taxon>
        <taxon>Oscillospiraceae</taxon>
        <taxon>Acetivibrio</taxon>
    </lineage>
</organism>
<dbReference type="SMART" id="SM00448">
    <property type="entry name" value="REC"/>
    <property type="match status" value="1"/>
</dbReference>
<feature type="domain" description="OmpR/PhoB-type" evidence="11">
    <location>
        <begin position="127"/>
        <end position="226"/>
    </location>
</feature>
<dbReference type="RefSeq" id="WP_014253825.1">
    <property type="nucleotide sequence ID" value="NC_016627.1"/>
</dbReference>
<dbReference type="SMART" id="SM00862">
    <property type="entry name" value="Trans_reg_C"/>
    <property type="match status" value="1"/>
</dbReference>